<feature type="compositionally biased region" description="Low complexity" evidence="1">
    <location>
        <begin position="392"/>
        <end position="404"/>
    </location>
</feature>
<name>A0A3A8Q6U0_9BACT</name>
<feature type="region of interest" description="Disordered" evidence="1">
    <location>
        <begin position="381"/>
        <end position="421"/>
    </location>
</feature>
<feature type="compositionally biased region" description="Basic and acidic residues" evidence="1">
    <location>
        <begin position="37"/>
        <end position="46"/>
    </location>
</feature>
<dbReference type="InterPro" id="IPR029058">
    <property type="entry name" value="AB_hydrolase_fold"/>
</dbReference>
<dbReference type="Gene3D" id="3.40.50.1820">
    <property type="entry name" value="alpha/beta hydrolase"/>
    <property type="match status" value="1"/>
</dbReference>
<organism evidence="3 4">
    <name type="scientific">Corallococcus interemptor</name>
    <dbReference type="NCBI Taxonomy" id="2316720"/>
    <lineage>
        <taxon>Bacteria</taxon>
        <taxon>Pseudomonadati</taxon>
        <taxon>Myxococcota</taxon>
        <taxon>Myxococcia</taxon>
        <taxon>Myxococcales</taxon>
        <taxon>Cystobacterineae</taxon>
        <taxon>Myxococcaceae</taxon>
        <taxon>Corallococcus</taxon>
    </lineage>
</organism>
<dbReference type="Proteomes" id="UP000282656">
    <property type="component" value="Unassembled WGS sequence"/>
</dbReference>
<dbReference type="PANTHER" id="PTHR45856:SF24">
    <property type="entry name" value="FUNGAL LIPASE-LIKE DOMAIN-CONTAINING PROTEIN"/>
    <property type="match status" value="1"/>
</dbReference>
<evidence type="ECO:0000313" key="3">
    <source>
        <dbReference type="EMBL" id="RKH59004.1"/>
    </source>
</evidence>
<feature type="domain" description="Fungal lipase-type" evidence="2">
    <location>
        <begin position="169"/>
        <end position="312"/>
    </location>
</feature>
<dbReference type="PANTHER" id="PTHR45856">
    <property type="entry name" value="ALPHA/BETA-HYDROLASES SUPERFAMILY PROTEIN"/>
    <property type="match status" value="1"/>
</dbReference>
<dbReference type="CDD" id="cd00519">
    <property type="entry name" value="Lipase_3"/>
    <property type="match status" value="1"/>
</dbReference>
<proteinExistence type="predicted"/>
<feature type="region of interest" description="Disordered" evidence="1">
    <location>
        <begin position="30"/>
        <end position="49"/>
    </location>
</feature>
<dbReference type="EMBL" id="RAWM01000178">
    <property type="protein sequence ID" value="RKH59004.1"/>
    <property type="molecule type" value="Genomic_DNA"/>
</dbReference>
<gene>
    <name evidence="3" type="ORF">D7X96_36080</name>
</gene>
<dbReference type="Pfam" id="PF01764">
    <property type="entry name" value="Lipase_3"/>
    <property type="match status" value="1"/>
</dbReference>
<dbReference type="InterPro" id="IPR002921">
    <property type="entry name" value="Fungal_lipase-type"/>
</dbReference>
<keyword evidence="4" id="KW-1185">Reference proteome</keyword>
<sequence>MSGLARARRLAPGDCRQGLVFAVTRGGLASGAASADASKRPRREGLRGAPRAAWALQSVPGNGLRQAPPRSTRHTFLEPNMTTSTVAAARPQPGLHATPPEPVLNATQVLGMGQGVVAAYSAFNGKEYSAPSGWTQAGSLTAWVPRKGGVAEAFGLWFTSNADPATAMLALRGTVTAADTSADEQYRTTSFTPYSGTSLSPVPQVHSGFWGIYTGTSSSVPQSMQAQVFAWLKANGIQTLFVTGHSLGGGLAEFLALDLAVSQPSLSVTTVTFAAPKAGLADSWGAAYARYVTNPATVRVVNQYDVVPTLPPSWLAPNYTQVGVEFSVLFYNAPHDTSTQEATLRHEMDNHLTVLTHALPATPQLYVGSFPDGVYTNSQGAPLQDTSVEPTADAVAAAQASAKALPQRPVARPPDRQVAAK</sequence>
<evidence type="ECO:0000259" key="2">
    <source>
        <dbReference type="Pfam" id="PF01764"/>
    </source>
</evidence>
<dbReference type="InterPro" id="IPR051218">
    <property type="entry name" value="Sec_MonoDiacylglyc_Lipase"/>
</dbReference>
<comment type="caution">
    <text evidence="3">The sequence shown here is derived from an EMBL/GenBank/DDBJ whole genome shotgun (WGS) entry which is preliminary data.</text>
</comment>
<reference evidence="4" key="1">
    <citation type="submission" date="2018-09" db="EMBL/GenBank/DDBJ databases">
        <authorList>
            <person name="Livingstone P.G."/>
            <person name="Whitworth D.E."/>
        </authorList>
    </citation>
    <scope>NUCLEOTIDE SEQUENCE [LARGE SCALE GENOMIC DNA]</scope>
    <source>
        <strain evidence="4">AB047A</strain>
    </source>
</reference>
<dbReference type="GO" id="GO:0006629">
    <property type="term" value="P:lipid metabolic process"/>
    <property type="evidence" value="ECO:0007669"/>
    <property type="project" value="InterPro"/>
</dbReference>
<protein>
    <submittedName>
        <fullName evidence="3">Lipase family protein</fullName>
    </submittedName>
</protein>
<accession>A0A3A8Q6U0</accession>
<evidence type="ECO:0000313" key="4">
    <source>
        <dbReference type="Proteomes" id="UP000282656"/>
    </source>
</evidence>
<dbReference type="SUPFAM" id="SSF53474">
    <property type="entry name" value="alpha/beta-Hydrolases"/>
    <property type="match status" value="1"/>
</dbReference>
<evidence type="ECO:0000256" key="1">
    <source>
        <dbReference type="SAM" id="MobiDB-lite"/>
    </source>
</evidence>
<dbReference type="AlphaFoldDB" id="A0A3A8Q6U0"/>